<gene>
    <name evidence="2" type="ORF">O181_061388</name>
</gene>
<dbReference type="EMBL" id="AVOT02029003">
    <property type="protein sequence ID" value="MBW0521673.1"/>
    <property type="molecule type" value="Genomic_DNA"/>
</dbReference>
<name>A0A9Q3EHZ6_9BASI</name>
<organism evidence="2 3">
    <name type="scientific">Austropuccinia psidii MF-1</name>
    <dbReference type="NCBI Taxonomy" id="1389203"/>
    <lineage>
        <taxon>Eukaryota</taxon>
        <taxon>Fungi</taxon>
        <taxon>Dikarya</taxon>
        <taxon>Basidiomycota</taxon>
        <taxon>Pucciniomycotina</taxon>
        <taxon>Pucciniomycetes</taxon>
        <taxon>Pucciniales</taxon>
        <taxon>Sphaerophragmiaceae</taxon>
        <taxon>Austropuccinia</taxon>
    </lineage>
</organism>
<comment type="caution">
    <text evidence="2">The sequence shown here is derived from an EMBL/GenBank/DDBJ whole genome shotgun (WGS) entry which is preliminary data.</text>
</comment>
<reference evidence="2" key="1">
    <citation type="submission" date="2021-03" db="EMBL/GenBank/DDBJ databases">
        <title>Draft genome sequence of rust myrtle Austropuccinia psidii MF-1, a brazilian biotype.</title>
        <authorList>
            <person name="Quecine M.C."/>
            <person name="Pachon D.M.R."/>
            <person name="Bonatelli M.L."/>
            <person name="Correr F.H."/>
            <person name="Franceschini L.M."/>
            <person name="Leite T.F."/>
            <person name="Margarido G.R.A."/>
            <person name="Almeida C.A."/>
            <person name="Ferrarezi J.A."/>
            <person name="Labate C.A."/>
        </authorList>
    </citation>
    <scope>NUCLEOTIDE SEQUENCE</scope>
    <source>
        <strain evidence="2">MF-1</strain>
    </source>
</reference>
<accession>A0A9Q3EHZ6</accession>
<proteinExistence type="predicted"/>
<feature type="region of interest" description="Disordered" evidence="1">
    <location>
        <begin position="1"/>
        <end position="35"/>
    </location>
</feature>
<feature type="compositionally biased region" description="Pro residues" evidence="1">
    <location>
        <begin position="95"/>
        <end position="105"/>
    </location>
</feature>
<evidence type="ECO:0000313" key="2">
    <source>
        <dbReference type="EMBL" id="MBW0521673.1"/>
    </source>
</evidence>
<keyword evidence="3" id="KW-1185">Reference proteome</keyword>
<sequence>MMKVSPSVNGPQNPKQDNGNDSGQSALSPQALICPPPLLGHHPMVTSLLDQRKVIIQPKKDGNGKRKFKLGPIITMSCHPWDPNAKIKPSQHNEPPIPGPSPSSKPPEDVPTCEPEPEVAPTQSMKEPFEPNCLLPPVPSYSHSYDDTRQQFTSLRPTLMIPPAINQILLGHHCFLHKIPFVDATHQNEMHWEFREELNSLLSQALEGYSKEDITRIVSKYLEK</sequence>
<feature type="compositionally biased region" description="Polar residues" evidence="1">
    <location>
        <begin position="1"/>
        <end position="28"/>
    </location>
</feature>
<protein>
    <submittedName>
        <fullName evidence="2">Uncharacterized protein</fullName>
    </submittedName>
</protein>
<evidence type="ECO:0000313" key="3">
    <source>
        <dbReference type="Proteomes" id="UP000765509"/>
    </source>
</evidence>
<evidence type="ECO:0000256" key="1">
    <source>
        <dbReference type="SAM" id="MobiDB-lite"/>
    </source>
</evidence>
<dbReference type="Proteomes" id="UP000765509">
    <property type="component" value="Unassembled WGS sequence"/>
</dbReference>
<feature type="region of interest" description="Disordered" evidence="1">
    <location>
        <begin position="80"/>
        <end position="130"/>
    </location>
</feature>
<dbReference type="AlphaFoldDB" id="A0A9Q3EHZ6"/>